<name>A0A7S2JXG0_9DINO</name>
<organism evidence="3">
    <name type="scientific">Zooxanthella nutricula</name>
    <dbReference type="NCBI Taxonomy" id="1333877"/>
    <lineage>
        <taxon>Eukaryota</taxon>
        <taxon>Sar</taxon>
        <taxon>Alveolata</taxon>
        <taxon>Dinophyceae</taxon>
        <taxon>Peridiniales</taxon>
        <taxon>Peridiniales incertae sedis</taxon>
        <taxon>Zooxanthella</taxon>
    </lineage>
</organism>
<feature type="transmembrane region" description="Helical" evidence="2">
    <location>
        <begin position="289"/>
        <end position="310"/>
    </location>
</feature>
<feature type="transmembrane region" description="Helical" evidence="2">
    <location>
        <begin position="331"/>
        <end position="354"/>
    </location>
</feature>
<keyword evidence="2" id="KW-0812">Transmembrane</keyword>
<feature type="transmembrane region" description="Helical" evidence="2">
    <location>
        <begin position="721"/>
        <end position="740"/>
    </location>
</feature>
<feature type="transmembrane region" description="Helical" evidence="2">
    <location>
        <begin position="32"/>
        <end position="53"/>
    </location>
</feature>
<reference evidence="3" key="1">
    <citation type="submission" date="2021-01" db="EMBL/GenBank/DDBJ databases">
        <authorList>
            <person name="Corre E."/>
            <person name="Pelletier E."/>
            <person name="Niang G."/>
            <person name="Scheremetjew M."/>
            <person name="Finn R."/>
            <person name="Kale V."/>
            <person name="Holt S."/>
            <person name="Cochrane G."/>
            <person name="Meng A."/>
            <person name="Brown T."/>
            <person name="Cohen L."/>
        </authorList>
    </citation>
    <scope>NUCLEOTIDE SEQUENCE</scope>
    <source>
        <strain evidence="3">RCC3387</strain>
    </source>
</reference>
<accession>A0A7S2JXG0</accession>
<feature type="coiled-coil region" evidence="1">
    <location>
        <begin position="631"/>
        <end position="665"/>
    </location>
</feature>
<dbReference type="AlphaFoldDB" id="A0A7S2JXG0"/>
<keyword evidence="2" id="KW-1133">Transmembrane helix</keyword>
<sequence>MLDILKSAENQDEFASEVAATILVPAWILPRAAPLIGAILVLIVWSCCCWSTCPCCRCCRCCSKERKPLLIPKAVVFGILAACLGGIAFGLTRTLEGFGDARDGFQTMSCASAHMLDSTLFGAEDPPFIGMVPALRAVWRLDQQLEDGSPMLTEADAVLNNTGPIEDAVTLAADTLRLMGDVLQLPANVHPESSGGRDLLHTCQLCEELVGPLGSITSALEAGVGAALASAREEVQKQLDRETRASLQEQLRASAEPLVNFKDSVRGTFASFINPRALGQLHRHVNTTVFALVNVFCVLAALFLASACCSSACWAARERAGGSYARAPHRCALCTMCCAVPCFVVPVLVIGGLLRVVSIPQAGVCLTMDEMDGQTFRDILPSLGMAGSLGEDTEVMLAGFVDQCVAGIGDPNPNLMDVVFTQNATTGERQSLRAQLVGTVMDPLNATFADLAVAMDGSSGALAESQPIQDLVAILRNTPVSAMLIADSSKVSNDNDVSPMLDFEPLQVGLATSARCNNFTDNSSGSNVVIPGISNFVDRLAGLGPKLPSGGSCVQNVDCAGSQDQVACAAGNAYVDLKRTLVQDSPRLYRCDVFEASSGQPCDPKEMARDGSGRWINDCLIADGSKVTTRVKQVECNLDEFTAYVQNYEQRVLKVLGRLDNATAETSSLIVDDLHRLVTRYILDPIFDIVNGVTCGFMPDVFRGFLNGFCFQGVVGFRTMGASYVVFAVSVLVMALAMYFQWRLAIDNVNAECDAKYTPNDAHQSAVPEQKYAEKTDAQEVAQVADV</sequence>
<keyword evidence="1" id="KW-0175">Coiled coil</keyword>
<evidence type="ECO:0000313" key="3">
    <source>
        <dbReference type="EMBL" id="CAD9560370.1"/>
    </source>
</evidence>
<protein>
    <submittedName>
        <fullName evidence="3">Uncharacterized protein</fullName>
    </submittedName>
</protein>
<feature type="transmembrane region" description="Helical" evidence="2">
    <location>
        <begin position="74"/>
        <end position="92"/>
    </location>
</feature>
<proteinExistence type="predicted"/>
<dbReference type="EMBL" id="HBGW01036497">
    <property type="protein sequence ID" value="CAD9560370.1"/>
    <property type="molecule type" value="Transcribed_RNA"/>
</dbReference>
<gene>
    <name evidence="3" type="ORF">BRAN1462_LOCUS23099</name>
</gene>
<keyword evidence="2" id="KW-0472">Membrane</keyword>
<evidence type="ECO:0000256" key="1">
    <source>
        <dbReference type="SAM" id="Coils"/>
    </source>
</evidence>
<evidence type="ECO:0000256" key="2">
    <source>
        <dbReference type="SAM" id="Phobius"/>
    </source>
</evidence>